<accession>A0ABR3N6Y1</accession>
<sequence length="90" mass="10338">MEDRLSLVSTSKDGSYLSPCRTENSQWEGCLNSIWPGNACALMPNRTKVCRMLAQRMRHCVRIAFERKDSEMCHHMSVDICMFLTYGNGM</sequence>
<dbReference type="Proteomes" id="UP001558613">
    <property type="component" value="Unassembled WGS sequence"/>
</dbReference>
<gene>
    <name evidence="1" type="ORF">QQF64_028561</name>
</gene>
<organism evidence="1 2">
    <name type="scientific">Cirrhinus molitorella</name>
    <name type="common">mud carp</name>
    <dbReference type="NCBI Taxonomy" id="172907"/>
    <lineage>
        <taxon>Eukaryota</taxon>
        <taxon>Metazoa</taxon>
        <taxon>Chordata</taxon>
        <taxon>Craniata</taxon>
        <taxon>Vertebrata</taxon>
        <taxon>Euteleostomi</taxon>
        <taxon>Actinopterygii</taxon>
        <taxon>Neopterygii</taxon>
        <taxon>Teleostei</taxon>
        <taxon>Ostariophysi</taxon>
        <taxon>Cypriniformes</taxon>
        <taxon>Cyprinidae</taxon>
        <taxon>Labeoninae</taxon>
        <taxon>Labeonini</taxon>
        <taxon>Cirrhinus</taxon>
    </lineage>
</organism>
<proteinExistence type="predicted"/>
<comment type="caution">
    <text evidence="1">The sequence shown here is derived from an EMBL/GenBank/DDBJ whole genome shotgun (WGS) entry which is preliminary data.</text>
</comment>
<evidence type="ECO:0000313" key="2">
    <source>
        <dbReference type="Proteomes" id="UP001558613"/>
    </source>
</evidence>
<dbReference type="EMBL" id="JAYMGO010000006">
    <property type="protein sequence ID" value="KAL1272699.1"/>
    <property type="molecule type" value="Genomic_DNA"/>
</dbReference>
<keyword evidence="2" id="KW-1185">Reference proteome</keyword>
<reference evidence="1 2" key="1">
    <citation type="submission" date="2023-09" db="EMBL/GenBank/DDBJ databases">
        <authorList>
            <person name="Wang M."/>
        </authorList>
    </citation>
    <scope>NUCLEOTIDE SEQUENCE [LARGE SCALE GENOMIC DNA]</scope>
    <source>
        <strain evidence="1">GT-2023</strain>
        <tissue evidence="1">Liver</tissue>
    </source>
</reference>
<name>A0ABR3N6Y1_9TELE</name>
<evidence type="ECO:0000313" key="1">
    <source>
        <dbReference type="EMBL" id="KAL1272699.1"/>
    </source>
</evidence>
<protein>
    <submittedName>
        <fullName evidence="1">Uncharacterized protein</fullName>
    </submittedName>
</protein>